<dbReference type="AlphaFoldDB" id="A0A0N5DAS0"/>
<proteinExistence type="predicted"/>
<keyword evidence="1" id="KW-0472">Membrane</keyword>
<sequence>MLILCGIEKKSAKYPIEGRGYCVDEVSKHKDGIRMKFCQKSGFLKHKAITPSFTPNADRFQSHALMKVVKPWTCSRARRICLLMCVDFIGACDSAGCGALIRVKKASVSLDMCSRALWYVRSAPDVDGLANCVRVWVCNVQSCIEAKYRPLHILVPVSIVYAWYDGMLVAFLIGMSVMRLCFCMGE</sequence>
<evidence type="ECO:0000313" key="4">
    <source>
        <dbReference type="WBParaSite" id="TCLT_0001027601-mRNA-1"/>
    </source>
</evidence>
<reference evidence="2 3" key="2">
    <citation type="submission" date="2018-11" db="EMBL/GenBank/DDBJ databases">
        <authorList>
            <consortium name="Pathogen Informatics"/>
        </authorList>
    </citation>
    <scope>NUCLEOTIDE SEQUENCE [LARGE SCALE GENOMIC DNA]</scope>
</reference>
<evidence type="ECO:0000256" key="1">
    <source>
        <dbReference type="SAM" id="Phobius"/>
    </source>
</evidence>
<dbReference type="EMBL" id="UYYF01005037">
    <property type="protein sequence ID" value="VDN07949.1"/>
    <property type="molecule type" value="Genomic_DNA"/>
</dbReference>
<keyword evidence="3" id="KW-1185">Reference proteome</keyword>
<reference evidence="4" key="1">
    <citation type="submission" date="2017-02" db="UniProtKB">
        <authorList>
            <consortium name="WormBaseParasite"/>
        </authorList>
    </citation>
    <scope>IDENTIFICATION</scope>
</reference>
<accession>A0A0N5DAS0</accession>
<feature type="transmembrane region" description="Helical" evidence="1">
    <location>
        <begin position="161"/>
        <end position="182"/>
    </location>
</feature>
<evidence type="ECO:0000313" key="3">
    <source>
        <dbReference type="Proteomes" id="UP000276776"/>
    </source>
</evidence>
<name>A0A0N5DAS0_THECL</name>
<evidence type="ECO:0000313" key="2">
    <source>
        <dbReference type="EMBL" id="VDN07949.1"/>
    </source>
</evidence>
<keyword evidence="1" id="KW-0812">Transmembrane</keyword>
<organism evidence="4">
    <name type="scientific">Thelazia callipaeda</name>
    <name type="common">Oriental eyeworm</name>
    <name type="synonym">Parasitic nematode</name>
    <dbReference type="NCBI Taxonomy" id="103827"/>
    <lineage>
        <taxon>Eukaryota</taxon>
        <taxon>Metazoa</taxon>
        <taxon>Ecdysozoa</taxon>
        <taxon>Nematoda</taxon>
        <taxon>Chromadorea</taxon>
        <taxon>Rhabditida</taxon>
        <taxon>Spirurina</taxon>
        <taxon>Spiruromorpha</taxon>
        <taxon>Thelazioidea</taxon>
        <taxon>Thelaziidae</taxon>
        <taxon>Thelazia</taxon>
    </lineage>
</organism>
<keyword evidence="1" id="KW-1133">Transmembrane helix</keyword>
<dbReference type="Proteomes" id="UP000276776">
    <property type="component" value="Unassembled WGS sequence"/>
</dbReference>
<dbReference type="WBParaSite" id="TCLT_0001027601-mRNA-1">
    <property type="protein sequence ID" value="TCLT_0001027601-mRNA-1"/>
    <property type="gene ID" value="TCLT_0001027601"/>
</dbReference>
<gene>
    <name evidence="2" type="ORF">TCLT_LOCUS10265</name>
</gene>
<protein>
    <submittedName>
        <fullName evidence="4">Transmembrane protein</fullName>
    </submittedName>
</protein>